<dbReference type="InterPro" id="IPR006840">
    <property type="entry name" value="ChaC"/>
</dbReference>
<reference evidence="4" key="1">
    <citation type="submission" date="2019-03" db="EMBL/GenBank/DDBJ databases">
        <title>Snf2 controls pulcherriminic acid biosynthesis and connects pigmentation and antifungal activity of the yeast Metschnikowia pulcherrima.</title>
        <authorList>
            <person name="Gore-Lloyd D."/>
            <person name="Sumann I."/>
            <person name="Brachmann A.O."/>
            <person name="Schneeberger K."/>
            <person name="Ortiz-Merino R.A."/>
            <person name="Moreno-Beltran M."/>
            <person name="Schlaefli M."/>
            <person name="Kirner P."/>
            <person name="Santos Kron A."/>
            <person name="Wolfe K.H."/>
            <person name="Piel J."/>
            <person name="Ahrens C.H."/>
            <person name="Henk D."/>
            <person name="Freimoser F.M."/>
        </authorList>
    </citation>
    <scope>NUCLEOTIDE SEQUENCE [LARGE SCALE GENOMIC DNA]</scope>
    <source>
        <strain evidence="4">APC 1.2</strain>
    </source>
</reference>
<dbReference type="CDD" id="cd06661">
    <property type="entry name" value="GGCT_like"/>
    <property type="match status" value="1"/>
</dbReference>
<keyword evidence="2" id="KW-0456">Lyase</keyword>
<evidence type="ECO:0000256" key="2">
    <source>
        <dbReference type="ARBA" id="ARBA00023239"/>
    </source>
</evidence>
<evidence type="ECO:0000313" key="4">
    <source>
        <dbReference type="Proteomes" id="UP000292447"/>
    </source>
</evidence>
<protein>
    <recommendedName>
        <fullName evidence="1">glutathione-specific gamma-glutamylcyclotransferase</fullName>
        <ecNumber evidence="1">4.3.2.7</ecNumber>
    </recommendedName>
</protein>
<dbReference type="InterPro" id="IPR013024">
    <property type="entry name" value="GGCT-like"/>
</dbReference>
<keyword evidence="4" id="KW-1185">Reference proteome</keyword>
<dbReference type="AlphaFoldDB" id="A0A4P6XSN1"/>
<name>A0A4P6XSN1_9ASCO</name>
<accession>A0A4P6XSN1</accession>
<gene>
    <name evidence="3" type="primary">MPUL0E03690</name>
    <name evidence="3" type="ORF">METSCH_E03690</name>
</gene>
<evidence type="ECO:0000313" key="3">
    <source>
        <dbReference type="EMBL" id="QBM90129.1"/>
    </source>
</evidence>
<proteinExistence type="predicted"/>
<sequence length="239" mass="26895">MTQSGMWIIGYGSLIFKPPPLVSFKVSGTLQGYIRRFWQSSSDHRGTPELPGRVVTLISLDDLKKHDKFEGSVHSYELRELDGKTVLHESAQDVGNLTDHDVKVWGVAYYIEPQNVHEVKQYLDIREQDGYTLHTVKFHVHSIPVNDENAKEIIDALPRAEDGHLYIESSVYIGTIDNPSFSGPESIEKTAKIIKNSRGPSGDNYLYLHNLTASVRDLQPDPAFSDSYLEALTHMASLK</sequence>
<dbReference type="GO" id="GO:0005737">
    <property type="term" value="C:cytoplasm"/>
    <property type="evidence" value="ECO:0007669"/>
    <property type="project" value="TreeGrafter"/>
</dbReference>
<dbReference type="GO" id="GO:0061928">
    <property type="term" value="F:glutathione specific gamma-glutamylcyclotransferase activity"/>
    <property type="evidence" value="ECO:0007669"/>
    <property type="project" value="UniProtKB-EC"/>
</dbReference>
<dbReference type="Proteomes" id="UP000292447">
    <property type="component" value="Chromosome V"/>
</dbReference>
<organism evidence="3 4">
    <name type="scientific">Metschnikowia aff. pulcherrima</name>
    <dbReference type="NCBI Taxonomy" id="2163413"/>
    <lineage>
        <taxon>Eukaryota</taxon>
        <taxon>Fungi</taxon>
        <taxon>Dikarya</taxon>
        <taxon>Ascomycota</taxon>
        <taxon>Saccharomycotina</taxon>
        <taxon>Pichiomycetes</taxon>
        <taxon>Metschnikowiaceae</taxon>
        <taxon>Metschnikowia</taxon>
    </lineage>
</organism>
<dbReference type="PANTHER" id="PTHR12192">
    <property type="entry name" value="CATION TRANSPORT PROTEIN CHAC-RELATED"/>
    <property type="match status" value="1"/>
</dbReference>
<dbReference type="STRING" id="2163413.A0A4P6XSN1"/>
<dbReference type="EC" id="4.3.2.7" evidence="1"/>
<dbReference type="PANTHER" id="PTHR12192:SF2">
    <property type="entry name" value="GLUTATHIONE-SPECIFIC GAMMA-GLUTAMYLCYCLOTRANSFERASE 2"/>
    <property type="match status" value="1"/>
</dbReference>
<dbReference type="Pfam" id="PF04752">
    <property type="entry name" value="ChaC"/>
    <property type="match status" value="1"/>
</dbReference>
<dbReference type="GO" id="GO:0006751">
    <property type="term" value="P:glutathione catabolic process"/>
    <property type="evidence" value="ECO:0007669"/>
    <property type="project" value="InterPro"/>
</dbReference>
<dbReference type="EMBL" id="CP034460">
    <property type="protein sequence ID" value="QBM90129.1"/>
    <property type="molecule type" value="Genomic_DNA"/>
</dbReference>
<evidence type="ECO:0000256" key="1">
    <source>
        <dbReference type="ARBA" id="ARBA00012344"/>
    </source>
</evidence>